<organism evidence="4 5">
    <name type="scientific">Arthrobacter citreus</name>
    <dbReference type="NCBI Taxonomy" id="1670"/>
    <lineage>
        <taxon>Bacteria</taxon>
        <taxon>Bacillati</taxon>
        <taxon>Actinomycetota</taxon>
        <taxon>Actinomycetes</taxon>
        <taxon>Micrococcales</taxon>
        <taxon>Micrococcaceae</taxon>
        <taxon>Arthrobacter</taxon>
    </lineage>
</organism>
<evidence type="ECO:0000313" key="5">
    <source>
        <dbReference type="Proteomes" id="UP001448858"/>
    </source>
</evidence>
<name>A0ABZ2ZSK6_9MICC</name>
<reference evidence="4 5" key="1">
    <citation type="submission" date="2024-04" db="EMBL/GenBank/DDBJ databases">
        <title>Arthrobacter sp. from Plains bison fecal sample.</title>
        <authorList>
            <person name="Ruzzini A."/>
        </authorList>
    </citation>
    <scope>NUCLEOTIDE SEQUENCE [LARGE SCALE GENOMIC DNA]</scope>
    <source>
        <strain evidence="4 5">EINP1</strain>
    </source>
</reference>
<dbReference type="InterPro" id="IPR055170">
    <property type="entry name" value="GFO_IDH_MocA-like_dom"/>
</dbReference>
<sequence length="366" mass="39388">MTRLFRTAIVGTGGIAQAHAKSMATLSGRAQVVAAVDVDPGRLAAFCDEWNIENRYSSLTELLAAQDLDLVHLCTPPGFHKDQAIEALGSNVNVLSEKPPALTLADMDEIAAAEAASEAFFATVFQHRFGSGAENLKRLMSGDDLGRPLAAICNTLWYRPDSYFDLPWRGQWLVEGGGPTMGHGIHQFDLLLSLLGNWSEVTAVAARQALPTNTEDFSAAIVSFENGAVATIINSLLAPKETSYLRFDFSGATVELEHLYGYSDDSWSLSPAPGHEDLERQWKEGLTGRASGHSSQFAAIFDALESGGVPPVTSTDSRMTMDLIAAIYASAFTRKPVSRGSIDKNSPFYGAMDGNSAPWADVKESH</sequence>
<dbReference type="PANTHER" id="PTHR43249:SF1">
    <property type="entry name" value="D-GLUCOSIDE 3-DEHYDROGENASE"/>
    <property type="match status" value="1"/>
</dbReference>
<evidence type="ECO:0000259" key="2">
    <source>
        <dbReference type="Pfam" id="PF01408"/>
    </source>
</evidence>
<dbReference type="Pfam" id="PF01408">
    <property type="entry name" value="GFO_IDH_MocA"/>
    <property type="match status" value="1"/>
</dbReference>
<dbReference type="EMBL" id="CP151657">
    <property type="protein sequence ID" value="WZP15075.1"/>
    <property type="molecule type" value="Genomic_DNA"/>
</dbReference>
<dbReference type="Gene3D" id="3.30.360.10">
    <property type="entry name" value="Dihydrodipicolinate Reductase, domain 2"/>
    <property type="match status" value="1"/>
</dbReference>
<dbReference type="SUPFAM" id="SSF55347">
    <property type="entry name" value="Glyceraldehyde-3-phosphate dehydrogenase-like, C-terminal domain"/>
    <property type="match status" value="1"/>
</dbReference>
<proteinExistence type="predicted"/>
<dbReference type="RefSeq" id="WP_342022741.1">
    <property type="nucleotide sequence ID" value="NZ_CP151657.1"/>
</dbReference>
<keyword evidence="5" id="KW-1185">Reference proteome</keyword>
<dbReference type="PANTHER" id="PTHR43249">
    <property type="entry name" value="UDP-N-ACETYL-2-AMINO-2-DEOXY-D-GLUCURONATE OXIDASE"/>
    <property type="match status" value="1"/>
</dbReference>
<evidence type="ECO:0000256" key="1">
    <source>
        <dbReference type="ARBA" id="ARBA00023027"/>
    </source>
</evidence>
<dbReference type="Proteomes" id="UP001448858">
    <property type="component" value="Chromosome"/>
</dbReference>
<evidence type="ECO:0000259" key="3">
    <source>
        <dbReference type="Pfam" id="PF22725"/>
    </source>
</evidence>
<feature type="domain" description="Gfo/Idh/MocA-like oxidoreductase N-terminal" evidence="2">
    <location>
        <begin position="5"/>
        <end position="119"/>
    </location>
</feature>
<dbReference type="SUPFAM" id="SSF51735">
    <property type="entry name" value="NAD(P)-binding Rossmann-fold domains"/>
    <property type="match status" value="1"/>
</dbReference>
<gene>
    <name evidence="4" type="ORF">AAE021_12895</name>
</gene>
<keyword evidence="1" id="KW-0520">NAD</keyword>
<dbReference type="InterPro" id="IPR052515">
    <property type="entry name" value="Gfo/Idh/MocA_Oxidoreductase"/>
</dbReference>
<dbReference type="Pfam" id="PF22725">
    <property type="entry name" value="GFO_IDH_MocA_C3"/>
    <property type="match status" value="1"/>
</dbReference>
<feature type="domain" description="GFO/IDH/MocA-like oxidoreductase" evidence="3">
    <location>
        <begin position="135"/>
        <end position="251"/>
    </location>
</feature>
<dbReference type="InterPro" id="IPR036291">
    <property type="entry name" value="NAD(P)-bd_dom_sf"/>
</dbReference>
<evidence type="ECO:0000313" key="4">
    <source>
        <dbReference type="EMBL" id="WZP15075.1"/>
    </source>
</evidence>
<dbReference type="Gene3D" id="3.40.50.720">
    <property type="entry name" value="NAD(P)-binding Rossmann-like Domain"/>
    <property type="match status" value="1"/>
</dbReference>
<dbReference type="InterPro" id="IPR000683">
    <property type="entry name" value="Gfo/Idh/MocA-like_OxRdtase_N"/>
</dbReference>
<protein>
    <submittedName>
        <fullName evidence="4">Gfo/Idh/MocA family oxidoreductase</fullName>
    </submittedName>
</protein>
<accession>A0ABZ2ZSK6</accession>